<dbReference type="Proteomes" id="UP001311232">
    <property type="component" value="Unassembled WGS sequence"/>
</dbReference>
<dbReference type="AlphaFoldDB" id="A0AAV9QPF8"/>
<feature type="compositionally biased region" description="Low complexity" evidence="2">
    <location>
        <begin position="139"/>
        <end position="151"/>
    </location>
</feature>
<feature type="domain" description="B30.2/SPRY" evidence="3">
    <location>
        <begin position="442"/>
        <end position="550"/>
    </location>
</feature>
<gene>
    <name evidence="4" type="ORF">CRENBAI_025463</name>
</gene>
<sequence length="550" mass="63395">MAGAQIFTWSDDEVQLLLQVTLKYKTTKFEENIDWESCQSKYADIYKDYLEQYPEHGAAEGKDFPHVKSAITKAQVISKLKAVRGKYRRAVDSGRRSGHGRVVLIFFELCKQIWGGSPATGTLEFGIETADFEPRTEDTTPSDSRSSTPHSECNEVSTAVKSRREMLQTKLRNQRQDRLNQRQDRLKKRLNSDPVLQEDLQIKRRMMDLLEESERRNAERLNKITETMENMTNCIKEGFSLLTPMMTQPQQPLYTPGHMQGASEVPYGFCKDEQREEFPVCEFSLHQSPKVVLTEQVSELKEQLRSDLKSLQDKRNKHKQVEETYDEVIQHSKEQVLSTERQIRAEFNKLHQFLKEEEESRLAALREEEKQKGKTISREMKRIQEQISSLSDIISAVEEDLQKDNESFLSSYKATQSRTRAQSSLSDPQLVSGALIDVAKHLGNLSFRVWEKMKEKVHFSPVILDPNTASRWLHLSDDLTLERNGDTKQQLPDNPDRKTKYIEVFGSEGFSSGKHSWEVEEKNFPDGIVGLVKKSDDRKGEKDVTPENGI</sequence>
<dbReference type="InterPro" id="IPR001870">
    <property type="entry name" value="B30.2/SPRY"/>
</dbReference>
<dbReference type="InterPro" id="IPR006574">
    <property type="entry name" value="PRY"/>
</dbReference>
<dbReference type="InterPro" id="IPR050143">
    <property type="entry name" value="TRIM/RBCC"/>
</dbReference>
<organism evidence="4 5">
    <name type="scientific">Crenichthys baileyi</name>
    <name type="common">White River springfish</name>
    <dbReference type="NCBI Taxonomy" id="28760"/>
    <lineage>
        <taxon>Eukaryota</taxon>
        <taxon>Metazoa</taxon>
        <taxon>Chordata</taxon>
        <taxon>Craniata</taxon>
        <taxon>Vertebrata</taxon>
        <taxon>Euteleostomi</taxon>
        <taxon>Actinopterygii</taxon>
        <taxon>Neopterygii</taxon>
        <taxon>Teleostei</taxon>
        <taxon>Neoteleostei</taxon>
        <taxon>Acanthomorphata</taxon>
        <taxon>Ovalentaria</taxon>
        <taxon>Atherinomorphae</taxon>
        <taxon>Cyprinodontiformes</taxon>
        <taxon>Goodeidae</taxon>
        <taxon>Crenichthys</taxon>
    </lineage>
</organism>
<dbReference type="PANTHER" id="PTHR24103">
    <property type="entry name" value="E3 UBIQUITIN-PROTEIN LIGASE TRIM"/>
    <property type="match status" value="1"/>
</dbReference>
<dbReference type="Gene3D" id="2.60.120.920">
    <property type="match status" value="1"/>
</dbReference>
<evidence type="ECO:0000313" key="5">
    <source>
        <dbReference type="Proteomes" id="UP001311232"/>
    </source>
</evidence>
<dbReference type="Pfam" id="PF13765">
    <property type="entry name" value="PRY"/>
    <property type="match status" value="1"/>
</dbReference>
<protein>
    <recommendedName>
        <fullName evidence="3">B30.2/SPRY domain-containing protein</fullName>
    </recommendedName>
</protein>
<keyword evidence="1" id="KW-0175">Coiled coil</keyword>
<dbReference type="PROSITE" id="PS50188">
    <property type="entry name" value="B302_SPRY"/>
    <property type="match status" value="1"/>
</dbReference>
<dbReference type="EMBL" id="JAHHUM010002962">
    <property type="protein sequence ID" value="KAK5599143.1"/>
    <property type="molecule type" value="Genomic_DNA"/>
</dbReference>
<evidence type="ECO:0000259" key="3">
    <source>
        <dbReference type="PROSITE" id="PS50188"/>
    </source>
</evidence>
<accession>A0AAV9QPF8</accession>
<dbReference type="SMART" id="SM00589">
    <property type="entry name" value="PRY"/>
    <property type="match status" value="1"/>
</dbReference>
<dbReference type="InterPro" id="IPR013320">
    <property type="entry name" value="ConA-like_dom_sf"/>
</dbReference>
<proteinExistence type="predicted"/>
<dbReference type="SUPFAM" id="SSF49899">
    <property type="entry name" value="Concanavalin A-like lectins/glucanases"/>
    <property type="match status" value="1"/>
</dbReference>
<comment type="caution">
    <text evidence="4">The sequence shown here is derived from an EMBL/GenBank/DDBJ whole genome shotgun (WGS) entry which is preliminary data.</text>
</comment>
<evidence type="ECO:0000313" key="4">
    <source>
        <dbReference type="EMBL" id="KAK5599143.1"/>
    </source>
</evidence>
<dbReference type="InterPro" id="IPR003879">
    <property type="entry name" value="Butyrophylin_SPRY"/>
</dbReference>
<keyword evidence="5" id="KW-1185">Reference proteome</keyword>
<feature type="coiled-coil region" evidence="1">
    <location>
        <begin position="355"/>
        <end position="400"/>
    </location>
</feature>
<evidence type="ECO:0000256" key="1">
    <source>
        <dbReference type="SAM" id="Coils"/>
    </source>
</evidence>
<dbReference type="InterPro" id="IPR043136">
    <property type="entry name" value="B30.2/SPRY_sf"/>
</dbReference>
<evidence type="ECO:0000256" key="2">
    <source>
        <dbReference type="SAM" id="MobiDB-lite"/>
    </source>
</evidence>
<feature type="region of interest" description="Disordered" evidence="2">
    <location>
        <begin position="131"/>
        <end position="191"/>
    </location>
</feature>
<name>A0AAV9QPF8_9TELE</name>
<dbReference type="PRINTS" id="PR01407">
    <property type="entry name" value="BUTYPHLNCDUF"/>
</dbReference>
<reference evidence="4 5" key="1">
    <citation type="submission" date="2021-06" db="EMBL/GenBank/DDBJ databases">
        <authorList>
            <person name="Palmer J.M."/>
        </authorList>
    </citation>
    <scope>NUCLEOTIDE SEQUENCE [LARGE SCALE GENOMIC DNA]</scope>
    <source>
        <strain evidence="4 5">MEX-2019</strain>
        <tissue evidence="4">Muscle</tissue>
    </source>
</reference>
<feature type="compositionally biased region" description="Basic and acidic residues" evidence="2">
    <location>
        <begin position="174"/>
        <end position="184"/>
    </location>
</feature>
<feature type="coiled-coil region" evidence="1">
    <location>
        <begin position="294"/>
        <end position="331"/>
    </location>
</feature>